<organism evidence="4 5">
    <name type="scientific">Takifugu flavidus</name>
    <name type="common">sansaifugu</name>
    <dbReference type="NCBI Taxonomy" id="433684"/>
    <lineage>
        <taxon>Eukaryota</taxon>
        <taxon>Metazoa</taxon>
        <taxon>Chordata</taxon>
        <taxon>Craniata</taxon>
        <taxon>Vertebrata</taxon>
        <taxon>Euteleostomi</taxon>
        <taxon>Actinopterygii</taxon>
        <taxon>Neopterygii</taxon>
        <taxon>Teleostei</taxon>
        <taxon>Neoteleostei</taxon>
        <taxon>Acanthomorphata</taxon>
        <taxon>Eupercaria</taxon>
        <taxon>Tetraodontiformes</taxon>
        <taxon>Tetradontoidea</taxon>
        <taxon>Tetraodontidae</taxon>
        <taxon>Takifugu</taxon>
    </lineage>
</organism>
<feature type="compositionally biased region" description="Basic and acidic residues" evidence="2">
    <location>
        <begin position="43"/>
        <end position="111"/>
    </location>
</feature>
<comment type="similarity">
    <text evidence="1">Belongs to the glycosyltransferase 47 family.</text>
</comment>
<keyword evidence="5" id="KW-1185">Reference proteome</keyword>
<dbReference type="Proteomes" id="UP000324091">
    <property type="component" value="Chromosome 19"/>
</dbReference>
<dbReference type="Pfam" id="PF03016">
    <property type="entry name" value="Exostosin_GT47"/>
    <property type="match status" value="1"/>
</dbReference>
<evidence type="ECO:0000256" key="2">
    <source>
        <dbReference type="SAM" id="MobiDB-lite"/>
    </source>
</evidence>
<evidence type="ECO:0000256" key="1">
    <source>
        <dbReference type="ARBA" id="ARBA00010271"/>
    </source>
</evidence>
<comment type="caution">
    <text evidence="4">The sequence shown here is derived from an EMBL/GenBank/DDBJ whole genome shotgun (WGS) entry which is preliminary data.</text>
</comment>
<evidence type="ECO:0000313" key="5">
    <source>
        <dbReference type="Proteomes" id="UP000324091"/>
    </source>
</evidence>
<protein>
    <submittedName>
        <fullName evidence="4">Exostosin-1a</fullName>
    </submittedName>
</protein>
<dbReference type="EMBL" id="RHFK02000011">
    <property type="protein sequence ID" value="TWW68547.1"/>
    <property type="molecule type" value="Genomic_DNA"/>
</dbReference>
<dbReference type="PANTHER" id="PTHR11062">
    <property type="entry name" value="EXOSTOSIN HEPARAN SULFATE GLYCOSYLTRANSFERASE -RELATED"/>
    <property type="match status" value="1"/>
</dbReference>
<dbReference type="InterPro" id="IPR040911">
    <property type="entry name" value="Exostosin_GT47"/>
</dbReference>
<proteinExistence type="inferred from homology"/>
<feature type="non-terminal residue" evidence="4">
    <location>
        <position position="1"/>
    </location>
</feature>
<dbReference type="InterPro" id="IPR004263">
    <property type="entry name" value="Exostosin"/>
</dbReference>
<name>A0A5C6NSI5_9TELE</name>
<dbReference type="GO" id="GO:0005794">
    <property type="term" value="C:Golgi apparatus"/>
    <property type="evidence" value="ECO:0007669"/>
    <property type="project" value="TreeGrafter"/>
</dbReference>
<accession>A0A5C6NSI5</accession>
<dbReference type="GO" id="GO:0015012">
    <property type="term" value="P:heparan sulfate proteoglycan biosynthetic process"/>
    <property type="evidence" value="ECO:0007669"/>
    <property type="project" value="UniProtKB-ARBA"/>
</dbReference>
<dbReference type="AlphaFoldDB" id="A0A5C6NSI5"/>
<evidence type="ECO:0000313" key="4">
    <source>
        <dbReference type="EMBL" id="TWW68547.1"/>
    </source>
</evidence>
<dbReference type="GO" id="GO:0008375">
    <property type="term" value="F:acetylglucosaminyltransferase activity"/>
    <property type="evidence" value="ECO:0007669"/>
    <property type="project" value="TreeGrafter"/>
</dbReference>
<dbReference type="GO" id="GO:0015020">
    <property type="term" value="F:glucuronosyltransferase activity"/>
    <property type="evidence" value="ECO:0007669"/>
    <property type="project" value="TreeGrafter"/>
</dbReference>
<gene>
    <name evidence="4" type="ORF">D4764_19G0003450</name>
</gene>
<dbReference type="PANTHER" id="PTHR11062:SF129">
    <property type="entry name" value="EXOSTOSIN-1"/>
    <property type="match status" value="1"/>
</dbReference>
<feature type="domain" description="Exostosin GT47" evidence="3">
    <location>
        <begin position="85"/>
        <end position="181"/>
    </location>
</feature>
<feature type="compositionally biased region" description="Basic and acidic residues" evidence="2">
    <location>
        <begin position="1"/>
        <end position="35"/>
    </location>
</feature>
<reference evidence="4 5" key="1">
    <citation type="submission" date="2019-04" db="EMBL/GenBank/DDBJ databases">
        <title>Chromosome genome assembly for Takifugu flavidus.</title>
        <authorList>
            <person name="Xiao S."/>
        </authorList>
    </citation>
    <scope>NUCLEOTIDE SEQUENCE [LARGE SCALE GENOMIC DNA]</scope>
    <source>
        <strain evidence="4">HTHZ2018</strain>
        <tissue evidence="4">Muscle</tissue>
    </source>
</reference>
<sequence>REGGRERLREGEGERGGGRERRERGGGREIEREGEGEGGVGGEGERERGREERERGGGREIERGSERGGGRERGGRRERGGGREIERRREGQREGEGERRERGGREREREGGRGFDYQELLRNSSFCLVPRGRRLGSFRFLEALQAACIPVILSNGWELPFSEVIDWKQGAIIGDERLLLQDPPRNLMGVEEGDLQTIVNLRDASIGSKVTGAVAGLQWWIGISLSFCNMAWTSTTLPLGNLYKEVDKQGSVETSDEQASKRCSEFHTTTKQQIYHDRHDYSPKLADRCSVFKYVADGDRRQVPSITRSVGHNRILTLRQQTQFLWDAYFSSVAKIILTTLEIIQDRVESHVSRSRLLWNSLPGGLYALPQYSADPAQFPFYYAILGES</sequence>
<feature type="region of interest" description="Disordered" evidence="2">
    <location>
        <begin position="1"/>
        <end position="111"/>
    </location>
</feature>
<evidence type="ECO:0000259" key="3">
    <source>
        <dbReference type="Pfam" id="PF03016"/>
    </source>
</evidence>